<dbReference type="Proteomes" id="UP000886884">
    <property type="component" value="Unassembled WGS sequence"/>
</dbReference>
<dbReference type="AlphaFoldDB" id="A0A9D1TD80"/>
<proteinExistence type="predicted"/>
<reference evidence="1" key="2">
    <citation type="journal article" date="2021" name="PeerJ">
        <title>Extensive microbial diversity within the chicken gut microbiome revealed by metagenomics and culture.</title>
        <authorList>
            <person name="Gilroy R."/>
            <person name="Ravi A."/>
            <person name="Getino M."/>
            <person name="Pursley I."/>
            <person name="Horton D.L."/>
            <person name="Alikhan N.F."/>
            <person name="Baker D."/>
            <person name="Gharbi K."/>
            <person name="Hall N."/>
            <person name="Watson M."/>
            <person name="Adriaenssens E.M."/>
            <person name="Foster-Nyarko E."/>
            <person name="Jarju S."/>
            <person name="Secka A."/>
            <person name="Antonio M."/>
            <person name="Oren A."/>
            <person name="Chaudhuri R.R."/>
            <person name="La Ragione R."/>
            <person name="Hildebrand F."/>
            <person name="Pallen M.J."/>
        </authorList>
    </citation>
    <scope>NUCLEOTIDE SEQUENCE</scope>
    <source>
        <strain evidence="1">CHK183-6373</strain>
    </source>
</reference>
<dbReference type="EMBL" id="DVOT01000182">
    <property type="protein sequence ID" value="HIV28330.1"/>
    <property type="molecule type" value="Genomic_DNA"/>
</dbReference>
<sequence length="85" mass="9506">MLTLHVLANEHCRSILGLAFRREAPRLQKALETPEEARIPYALDASLHGEPSTLDIDLIASPRAFANRGKILRFFPCDFAAHVPQ</sequence>
<accession>A0A9D1TD80</accession>
<evidence type="ECO:0000313" key="1">
    <source>
        <dbReference type="EMBL" id="HIV28330.1"/>
    </source>
</evidence>
<protein>
    <submittedName>
        <fullName evidence="1">Uncharacterized protein</fullName>
    </submittedName>
</protein>
<comment type="caution">
    <text evidence="1">The sequence shown here is derived from an EMBL/GenBank/DDBJ whole genome shotgun (WGS) entry which is preliminary data.</text>
</comment>
<reference evidence="1" key="1">
    <citation type="submission" date="2020-10" db="EMBL/GenBank/DDBJ databases">
        <authorList>
            <person name="Gilroy R."/>
        </authorList>
    </citation>
    <scope>NUCLEOTIDE SEQUENCE</scope>
    <source>
        <strain evidence="1">CHK183-6373</strain>
    </source>
</reference>
<name>A0A9D1TD80_9FIRM</name>
<organism evidence="1 2">
    <name type="scientific">Candidatus Ornithocaccomicrobium faecavium</name>
    <dbReference type="NCBI Taxonomy" id="2840890"/>
    <lineage>
        <taxon>Bacteria</taxon>
        <taxon>Bacillati</taxon>
        <taxon>Bacillota</taxon>
        <taxon>Clostridia</taxon>
        <taxon>Candidatus Ornithocaccomicrobium</taxon>
    </lineage>
</organism>
<evidence type="ECO:0000313" key="2">
    <source>
        <dbReference type="Proteomes" id="UP000886884"/>
    </source>
</evidence>
<gene>
    <name evidence="1" type="ORF">IAA64_10175</name>
</gene>